<feature type="domain" description="Bacterial Ig-like" evidence="2">
    <location>
        <begin position="474"/>
        <end position="556"/>
    </location>
</feature>
<feature type="signal peptide" evidence="1">
    <location>
        <begin position="1"/>
        <end position="32"/>
    </location>
</feature>
<dbReference type="GO" id="GO:0005975">
    <property type="term" value="P:carbohydrate metabolic process"/>
    <property type="evidence" value="ECO:0007669"/>
    <property type="project" value="UniProtKB-ARBA"/>
</dbReference>
<proteinExistence type="predicted"/>
<keyword evidence="1" id="KW-0732">Signal</keyword>
<reference evidence="4" key="1">
    <citation type="submission" date="2016-10" db="EMBL/GenBank/DDBJ databases">
        <authorList>
            <person name="Varghese N."/>
            <person name="Submissions S."/>
        </authorList>
    </citation>
    <scope>NUCLEOTIDE SEQUENCE [LARGE SCALE GENOMIC DNA]</scope>
    <source>
        <strain evidence="4">DSM 44675</strain>
    </source>
</reference>
<dbReference type="Pfam" id="PF16640">
    <property type="entry name" value="Big_3_5"/>
    <property type="match status" value="5"/>
</dbReference>
<organism evidence="3 4">
    <name type="scientific">Rhodococcus maanshanensis</name>
    <dbReference type="NCBI Taxonomy" id="183556"/>
    <lineage>
        <taxon>Bacteria</taxon>
        <taxon>Bacillati</taxon>
        <taxon>Actinomycetota</taxon>
        <taxon>Actinomycetes</taxon>
        <taxon>Mycobacteriales</taxon>
        <taxon>Nocardiaceae</taxon>
        <taxon>Rhodococcus</taxon>
    </lineage>
</organism>
<feature type="domain" description="Bacterial Ig-like" evidence="2">
    <location>
        <begin position="286"/>
        <end position="369"/>
    </location>
</feature>
<dbReference type="Gene3D" id="2.60.40.10">
    <property type="entry name" value="Immunoglobulins"/>
    <property type="match status" value="5"/>
</dbReference>
<dbReference type="EMBL" id="FOAW01000004">
    <property type="protein sequence ID" value="SEK88406.1"/>
    <property type="molecule type" value="Genomic_DNA"/>
</dbReference>
<dbReference type="Proteomes" id="UP000198677">
    <property type="component" value="Unassembled WGS sequence"/>
</dbReference>
<evidence type="ECO:0000313" key="4">
    <source>
        <dbReference type="Proteomes" id="UP000198677"/>
    </source>
</evidence>
<sequence length="666" mass="64125">MSHAVMRRAVAAVSAAAVVALGLGVGGGVASAAQTSATVTATNIVATKTLLGDGSVFPGEVVTYRTEFSVNSIIDRYLNKITDVHPAGFEYVPGSAKVSAASTSSPTPSVEVANNRVSVSNSVSAWMLSKNVNRKVSLELSYKVPDNAPAGTFNSGLTFDVNTFGSTQTFNPIGVTIDVQTPPDVATTTTLTAPATANVGAAVELKATVAPAAAGGTVQFKDGAANIGGPVAVNAGVATLSHTFDAAGAKSITAVYSGGAGFTGSTSAAATVTVSVPDEATTTTITVPATANVGAAVELKATVAPAAAGGTVQFKDGAANIGGPVAVNAGVATLSHTFDAAGAKSITAVYSGGAGFTGSTSAAATVTVSVADVATSTQLTVPATANVGEALDLSATVSPAPAGGTVQFKDGGTALGGPVNVVDGKAAIPHAFDAAGPHSITAVYSGAPGFKTSTSAAATVTVSVADVATTTQVTVPASAFVGAAVDLKATVSPAPAGGTVQFKDGAANIGAPVNVVDGKAVLSHTFAAAGAHAISAVFSGAPGFLGSTSAVQSVSVPVPDVVTSIALTAPATADRGVVVEFSATVSPTPNGGTVQFKDGSTPIGGPVNVVDGKAKLSHTFDTAGAHSITATYSGFAGFSGAGSQASTVTVAGAGGDGSFGSSQFGS</sequence>
<dbReference type="InterPro" id="IPR032109">
    <property type="entry name" value="Big_3_5"/>
</dbReference>
<protein>
    <submittedName>
        <fullName evidence="3">Ig-like domain (Group 3)</fullName>
    </submittedName>
</protein>
<dbReference type="InterPro" id="IPR013783">
    <property type="entry name" value="Ig-like_fold"/>
</dbReference>
<dbReference type="RefSeq" id="WP_169922280.1">
    <property type="nucleotide sequence ID" value="NZ_FOAW01000004.1"/>
</dbReference>
<accession>A0A1H7KPF9</accession>
<dbReference type="AlphaFoldDB" id="A0A1H7KPF9"/>
<feature type="chain" id="PRO_5011553771" evidence="1">
    <location>
        <begin position="33"/>
        <end position="666"/>
    </location>
</feature>
<feature type="domain" description="Bacterial Ig-like" evidence="2">
    <location>
        <begin position="192"/>
        <end position="275"/>
    </location>
</feature>
<feature type="domain" description="Bacterial Ig-like" evidence="2">
    <location>
        <begin position="381"/>
        <end position="463"/>
    </location>
</feature>
<keyword evidence="4" id="KW-1185">Reference proteome</keyword>
<name>A0A1H7KPF9_9NOCA</name>
<evidence type="ECO:0000313" key="3">
    <source>
        <dbReference type="EMBL" id="SEK88406.1"/>
    </source>
</evidence>
<evidence type="ECO:0000259" key="2">
    <source>
        <dbReference type="Pfam" id="PF16640"/>
    </source>
</evidence>
<evidence type="ECO:0000256" key="1">
    <source>
        <dbReference type="SAM" id="SignalP"/>
    </source>
</evidence>
<feature type="domain" description="Bacterial Ig-like" evidence="2">
    <location>
        <begin position="568"/>
        <end position="651"/>
    </location>
</feature>
<gene>
    <name evidence="3" type="ORF">SAMN05444583_104119</name>
</gene>